<evidence type="ECO:0000256" key="4">
    <source>
        <dbReference type="ARBA" id="ARBA00022803"/>
    </source>
</evidence>
<dbReference type="PANTHER" id="PTHR45994:SF3">
    <property type="entry name" value="PROTEIN UNC-45 HOMOLOG A"/>
    <property type="match status" value="1"/>
</dbReference>
<gene>
    <name evidence="6" type="ORF">DV515_00013738</name>
</gene>
<dbReference type="Pfam" id="PF07719">
    <property type="entry name" value="TPR_2"/>
    <property type="match status" value="1"/>
</dbReference>
<keyword evidence="4 5" id="KW-0802">TPR repeat</keyword>
<dbReference type="PANTHER" id="PTHR45994">
    <property type="entry name" value="FI21225P1"/>
    <property type="match status" value="1"/>
</dbReference>
<keyword evidence="7" id="KW-1185">Reference proteome</keyword>
<dbReference type="SUPFAM" id="SSF48452">
    <property type="entry name" value="TPR-like"/>
    <property type="match status" value="1"/>
</dbReference>
<evidence type="ECO:0000313" key="7">
    <source>
        <dbReference type="Proteomes" id="UP000276834"/>
    </source>
</evidence>
<evidence type="ECO:0000256" key="1">
    <source>
        <dbReference type="ARBA" id="ARBA00004496"/>
    </source>
</evidence>
<dbReference type="InterPro" id="IPR013105">
    <property type="entry name" value="TPR_2"/>
</dbReference>
<dbReference type="Proteomes" id="UP000276834">
    <property type="component" value="Unassembled WGS sequence"/>
</dbReference>
<comment type="caution">
    <text evidence="6">The sequence shown here is derived from an EMBL/GenBank/DDBJ whole genome shotgun (WGS) entry which is preliminary data.</text>
</comment>
<dbReference type="InterPro" id="IPR019734">
    <property type="entry name" value="TPR_rpt"/>
</dbReference>
<accession>A0A3L8S1I8</accession>
<dbReference type="OrthoDB" id="199930at2759"/>
<dbReference type="PROSITE" id="PS50005">
    <property type="entry name" value="TPR"/>
    <property type="match status" value="1"/>
</dbReference>
<name>A0A3L8S1I8_CHLGU</name>
<comment type="subcellular location">
    <subcellularLocation>
        <location evidence="1">Cytoplasm</location>
    </subcellularLocation>
</comment>
<proteinExistence type="predicted"/>
<organism evidence="6 7">
    <name type="scientific">Chloebia gouldiae</name>
    <name type="common">Gouldian finch</name>
    <name type="synonym">Erythrura gouldiae</name>
    <dbReference type="NCBI Taxonomy" id="44316"/>
    <lineage>
        <taxon>Eukaryota</taxon>
        <taxon>Metazoa</taxon>
        <taxon>Chordata</taxon>
        <taxon>Craniata</taxon>
        <taxon>Vertebrata</taxon>
        <taxon>Euteleostomi</taxon>
        <taxon>Archelosauria</taxon>
        <taxon>Archosauria</taxon>
        <taxon>Dinosauria</taxon>
        <taxon>Saurischia</taxon>
        <taxon>Theropoda</taxon>
        <taxon>Coelurosauria</taxon>
        <taxon>Aves</taxon>
        <taxon>Neognathae</taxon>
        <taxon>Neoaves</taxon>
        <taxon>Telluraves</taxon>
        <taxon>Australaves</taxon>
        <taxon>Passeriformes</taxon>
        <taxon>Passeroidea</taxon>
        <taxon>Passeridae</taxon>
        <taxon>Chloebia</taxon>
    </lineage>
</organism>
<dbReference type="InterPro" id="IPR011990">
    <property type="entry name" value="TPR-like_helical_dom_sf"/>
</dbReference>
<dbReference type="GO" id="GO:0005737">
    <property type="term" value="C:cytoplasm"/>
    <property type="evidence" value="ECO:0007669"/>
    <property type="project" value="UniProtKB-SubCell"/>
</dbReference>
<protein>
    <submittedName>
        <fullName evidence="6">Uncharacterized protein</fullName>
    </submittedName>
</protein>
<sequence>MQLKAPGSATDPLCAAIEADGRDVKALFRRSQALQQLGRLDQAVRDLQRCVSLEPRNKAFQEALRALGSSMHDKVGRAALGMLARCGCMKAMSCTDSKVEQMFQILLDLEEKDADKKQKV</sequence>
<evidence type="ECO:0000313" key="6">
    <source>
        <dbReference type="EMBL" id="RLV92626.1"/>
    </source>
</evidence>
<evidence type="ECO:0000256" key="3">
    <source>
        <dbReference type="ARBA" id="ARBA00022737"/>
    </source>
</evidence>
<dbReference type="SMART" id="SM00028">
    <property type="entry name" value="TPR"/>
    <property type="match status" value="1"/>
</dbReference>
<dbReference type="AlphaFoldDB" id="A0A3L8S1I8"/>
<dbReference type="GO" id="GO:0051879">
    <property type="term" value="F:Hsp90 protein binding"/>
    <property type="evidence" value="ECO:0007669"/>
    <property type="project" value="TreeGrafter"/>
</dbReference>
<dbReference type="Gene3D" id="1.25.40.10">
    <property type="entry name" value="Tetratricopeptide repeat domain"/>
    <property type="match status" value="1"/>
</dbReference>
<keyword evidence="2" id="KW-0963">Cytoplasm</keyword>
<evidence type="ECO:0000256" key="5">
    <source>
        <dbReference type="PROSITE-ProRule" id="PRU00339"/>
    </source>
</evidence>
<dbReference type="EMBL" id="QUSF01000099">
    <property type="protein sequence ID" value="RLV92626.1"/>
    <property type="molecule type" value="Genomic_DNA"/>
</dbReference>
<dbReference type="STRING" id="44316.ENSEGOP00005011136"/>
<reference evidence="6 7" key="1">
    <citation type="journal article" date="2018" name="Proc. R. Soc. B">
        <title>A non-coding region near Follistatin controls head colour polymorphism in the Gouldian finch.</title>
        <authorList>
            <person name="Toomey M.B."/>
            <person name="Marques C.I."/>
            <person name="Andrade P."/>
            <person name="Araujo P.M."/>
            <person name="Sabatino S."/>
            <person name="Gazda M.A."/>
            <person name="Afonso S."/>
            <person name="Lopes R.J."/>
            <person name="Corbo J.C."/>
            <person name="Carneiro M."/>
        </authorList>
    </citation>
    <scope>NUCLEOTIDE SEQUENCE [LARGE SCALE GENOMIC DNA]</scope>
    <source>
        <strain evidence="6">Red01</strain>
        <tissue evidence="6">Muscle</tissue>
    </source>
</reference>
<feature type="repeat" description="TPR" evidence="5">
    <location>
        <begin position="24"/>
        <end position="57"/>
    </location>
</feature>
<evidence type="ECO:0000256" key="2">
    <source>
        <dbReference type="ARBA" id="ARBA00022490"/>
    </source>
</evidence>
<keyword evidence="3" id="KW-0677">Repeat</keyword>